<dbReference type="EMBL" id="LSSM01004017">
    <property type="protein sequence ID" value="OMJ16094.1"/>
    <property type="molecule type" value="Genomic_DNA"/>
</dbReference>
<keyword evidence="2" id="KW-1185">Reference proteome</keyword>
<name>A0A1R1XNA2_9FUNG</name>
<accession>A0A1R1XNA2</accession>
<dbReference type="Proteomes" id="UP000187429">
    <property type="component" value="Unassembled WGS sequence"/>
</dbReference>
<proteinExistence type="predicted"/>
<sequence>MNKKKVWDYYIKSDDKKH</sequence>
<evidence type="ECO:0000313" key="2">
    <source>
        <dbReference type="Proteomes" id="UP000187429"/>
    </source>
</evidence>
<feature type="non-terminal residue" evidence="1">
    <location>
        <position position="18"/>
    </location>
</feature>
<protein>
    <submittedName>
        <fullName evidence="1">Uncharacterized protein</fullName>
    </submittedName>
</protein>
<comment type="caution">
    <text evidence="1">The sequence shown here is derived from an EMBL/GenBank/DDBJ whole genome shotgun (WGS) entry which is preliminary data.</text>
</comment>
<evidence type="ECO:0000313" key="1">
    <source>
        <dbReference type="EMBL" id="OMJ16094.1"/>
    </source>
</evidence>
<reference evidence="2" key="1">
    <citation type="submission" date="2017-01" db="EMBL/GenBank/DDBJ databases">
        <authorList>
            <person name="Wang Y."/>
            <person name="White M."/>
            <person name="Kvist S."/>
            <person name="Moncalvo J.-M."/>
        </authorList>
    </citation>
    <scope>NUCLEOTIDE SEQUENCE [LARGE SCALE GENOMIC DNA]</scope>
    <source>
        <strain evidence="2">ID-206-W2</strain>
    </source>
</reference>
<gene>
    <name evidence="1" type="ORF">AYI69_g7966</name>
</gene>
<dbReference type="AlphaFoldDB" id="A0A1R1XNA2"/>
<organism evidence="1 2">
    <name type="scientific">Smittium culicis</name>
    <dbReference type="NCBI Taxonomy" id="133412"/>
    <lineage>
        <taxon>Eukaryota</taxon>
        <taxon>Fungi</taxon>
        <taxon>Fungi incertae sedis</taxon>
        <taxon>Zoopagomycota</taxon>
        <taxon>Kickxellomycotina</taxon>
        <taxon>Harpellomycetes</taxon>
        <taxon>Harpellales</taxon>
        <taxon>Legeriomycetaceae</taxon>
        <taxon>Smittium</taxon>
    </lineage>
</organism>